<protein>
    <submittedName>
        <fullName evidence="2">Uncharacterized protein</fullName>
    </submittedName>
</protein>
<feature type="region of interest" description="Disordered" evidence="1">
    <location>
        <begin position="128"/>
        <end position="147"/>
    </location>
</feature>
<organism evidence="2 3">
    <name type="scientific">Pythium insidiosum</name>
    <name type="common">Pythiosis disease agent</name>
    <dbReference type="NCBI Taxonomy" id="114742"/>
    <lineage>
        <taxon>Eukaryota</taxon>
        <taxon>Sar</taxon>
        <taxon>Stramenopiles</taxon>
        <taxon>Oomycota</taxon>
        <taxon>Peronosporomycetes</taxon>
        <taxon>Pythiales</taxon>
        <taxon>Pythiaceae</taxon>
        <taxon>Pythium</taxon>
    </lineage>
</organism>
<keyword evidence="3" id="KW-1185">Reference proteome</keyword>
<proteinExistence type="predicted"/>
<dbReference type="AlphaFoldDB" id="A0AAD5LGD0"/>
<dbReference type="Proteomes" id="UP001209570">
    <property type="component" value="Unassembled WGS sequence"/>
</dbReference>
<feature type="compositionally biased region" description="Polar residues" evidence="1">
    <location>
        <begin position="523"/>
        <end position="535"/>
    </location>
</feature>
<feature type="compositionally biased region" description="Polar residues" evidence="1">
    <location>
        <begin position="187"/>
        <end position="205"/>
    </location>
</feature>
<feature type="compositionally biased region" description="Basic and acidic residues" evidence="1">
    <location>
        <begin position="155"/>
        <end position="167"/>
    </location>
</feature>
<gene>
    <name evidence="2" type="ORF">P43SY_009301</name>
</gene>
<dbReference type="EMBL" id="JAKCXM010000249">
    <property type="protein sequence ID" value="KAJ0397494.1"/>
    <property type="molecule type" value="Genomic_DNA"/>
</dbReference>
<feature type="compositionally biased region" description="Low complexity" evidence="1">
    <location>
        <begin position="218"/>
        <end position="240"/>
    </location>
</feature>
<reference evidence="2" key="1">
    <citation type="submission" date="2021-12" db="EMBL/GenBank/DDBJ databases">
        <title>Prjna785345.</title>
        <authorList>
            <person name="Rujirawat T."/>
            <person name="Krajaejun T."/>
        </authorList>
    </citation>
    <scope>NUCLEOTIDE SEQUENCE</scope>
    <source>
        <strain evidence="2">Pi057C3</strain>
    </source>
</reference>
<feature type="compositionally biased region" description="Basic and acidic residues" evidence="1">
    <location>
        <begin position="262"/>
        <end position="272"/>
    </location>
</feature>
<feature type="compositionally biased region" description="Acidic residues" evidence="1">
    <location>
        <begin position="318"/>
        <end position="334"/>
    </location>
</feature>
<evidence type="ECO:0000313" key="2">
    <source>
        <dbReference type="EMBL" id="KAJ0397494.1"/>
    </source>
</evidence>
<accession>A0AAD5LGD0</accession>
<sequence length="535" mass="58469">MVGASRMAVTLTLALFLYGFLPSLTIPWVVIKLNRLHLLNKSLALIHNQLVALQRLIAVLEAASGPSQPASPQPSRLFGLQAIPSPEEIRSLMEDRPTRLQIDFATSSLPDDRDVNAVLQGLSRGFMRRPRRQDARPVPFLSDKEKDVEVALNDMRDQEDAQKETRKAQKKAASQDVPQGTPGGGVSSTQTPPTVARSTSVTPQGVPSASSPAPPVPSSSSNAAAHKPSSPASSPVPSRPTLRGRVVTSPDDEEEEDDGEEEEKKTTEEIDLRSPSPASSHEEDDDGDSDEGSGEASDDSDGAGEARDSDGNASGQASDEDDWMSSADEGDAVGDEAVQPRPATAKSARDAQIQPIRLAERTPSGKAGFKAFLADFEAFSRANRKERRASRKASGSWPTVDASQLEIDQILSNPREVSWMLDLYEGERLTPSLFEYEQMASDAGAVLPSTVEIYELYEDEPWKILSVPPEPVAFDKTSRRFARLYKETRLLYKTHAQALWERTHYCTPADDPKTDPKKKAPSVTRTRYLNESPQR</sequence>
<feature type="region of interest" description="Disordered" evidence="1">
    <location>
        <begin position="155"/>
        <end position="361"/>
    </location>
</feature>
<name>A0AAD5LGD0_PYTIN</name>
<feature type="compositionally biased region" description="Acidic residues" evidence="1">
    <location>
        <begin position="250"/>
        <end position="261"/>
    </location>
</feature>
<comment type="caution">
    <text evidence="2">The sequence shown here is derived from an EMBL/GenBank/DDBJ whole genome shotgun (WGS) entry which is preliminary data.</text>
</comment>
<evidence type="ECO:0000256" key="1">
    <source>
        <dbReference type="SAM" id="MobiDB-lite"/>
    </source>
</evidence>
<evidence type="ECO:0000313" key="3">
    <source>
        <dbReference type="Proteomes" id="UP001209570"/>
    </source>
</evidence>
<feature type="region of interest" description="Disordered" evidence="1">
    <location>
        <begin position="506"/>
        <end position="535"/>
    </location>
</feature>
<feature type="compositionally biased region" description="Acidic residues" evidence="1">
    <location>
        <begin position="282"/>
        <end position="302"/>
    </location>
</feature>